<protein>
    <submittedName>
        <fullName evidence="2">Uncharacterized protein</fullName>
    </submittedName>
</protein>
<dbReference type="AlphaFoldDB" id="A0A7J0E2U5"/>
<evidence type="ECO:0000256" key="1">
    <source>
        <dbReference type="SAM" id="MobiDB-lite"/>
    </source>
</evidence>
<proteinExistence type="predicted"/>
<feature type="region of interest" description="Disordered" evidence="1">
    <location>
        <begin position="75"/>
        <end position="94"/>
    </location>
</feature>
<comment type="caution">
    <text evidence="2">The sequence shown here is derived from an EMBL/GenBank/DDBJ whole genome shotgun (WGS) entry which is preliminary data.</text>
</comment>
<evidence type="ECO:0000313" key="3">
    <source>
        <dbReference type="Proteomes" id="UP000585474"/>
    </source>
</evidence>
<name>A0A7J0E2U5_9ERIC</name>
<sequence length="127" mass="13903">MSFKVSGDKYDTFLELHSFDIPLCSSLQAKCLIWSQRGYQGPAMVSTGDDNLVEQGTALEFGLGDLVRGTAKSQDGLLAKRERKNASSPVGDHGARDWVVGDFQAEVAHLQRCEVDPFGALHMVRAF</sequence>
<keyword evidence="3" id="KW-1185">Reference proteome</keyword>
<reference evidence="2 3" key="1">
    <citation type="submission" date="2019-07" db="EMBL/GenBank/DDBJ databases">
        <title>De Novo Assembly of kiwifruit Actinidia rufa.</title>
        <authorList>
            <person name="Sugita-Konishi S."/>
            <person name="Sato K."/>
            <person name="Mori E."/>
            <person name="Abe Y."/>
            <person name="Kisaki G."/>
            <person name="Hamano K."/>
            <person name="Suezawa K."/>
            <person name="Otani M."/>
            <person name="Fukuda T."/>
            <person name="Manabe T."/>
            <person name="Gomi K."/>
            <person name="Tabuchi M."/>
            <person name="Akimitsu K."/>
            <person name="Kataoka I."/>
        </authorList>
    </citation>
    <scope>NUCLEOTIDE SEQUENCE [LARGE SCALE GENOMIC DNA]</scope>
    <source>
        <strain evidence="3">cv. Fuchu</strain>
    </source>
</reference>
<organism evidence="2 3">
    <name type="scientific">Actinidia rufa</name>
    <dbReference type="NCBI Taxonomy" id="165716"/>
    <lineage>
        <taxon>Eukaryota</taxon>
        <taxon>Viridiplantae</taxon>
        <taxon>Streptophyta</taxon>
        <taxon>Embryophyta</taxon>
        <taxon>Tracheophyta</taxon>
        <taxon>Spermatophyta</taxon>
        <taxon>Magnoliopsida</taxon>
        <taxon>eudicotyledons</taxon>
        <taxon>Gunneridae</taxon>
        <taxon>Pentapetalae</taxon>
        <taxon>asterids</taxon>
        <taxon>Ericales</taxon>
        <taxon>Actinidiaceae</taxon>
        <taxon>Actinidia</taxon>
    </lineage>
</organism>
<evidence type="ECO:0000313" key="2">
    <source>
        <dbReference type="EMBL" id="GFY80249.1"/>
    </source>
</evidence>
<accession>A0A7J0E2U5</accession>
<dbReference type="EMBL" id="BJWL01000001">
    <property type="protein sequence ID" value="GFY80249.1"/>
    <property type="molecule type" value="Genomic_DNA"/>
</dbReference>
<gene>
    <name evidence="2" type="ORF">Acr_01g0000580</name>
</gene>
<dbReference type="Proteomes" id="UP000585474">
    <property type="component" value="Unassembled WGS sequence"/>
</dbReference>